<evidence type="ECO:0000313" key="2">
    <source>
        <dbReference type="Proteomes" id="UP000297245"/>
    </source>
</evidence>
<proteinExistence type="predicted"/>
<keyword evidence="2" id="KW-1185">Reference proteome</keyword>
<evidence type="ECO:0000313" key="1">
    <source>
        <dbReference type="EMBL" id="THU75704.1"/>
    </source>
</evidence>
<reference evidence="1 2" key="1">
    <citation type="journal article" date="2019" name="Nat. Ecol. Evol.">
        <title>Megaphylogeny resolves global patterns of mushroom evolution.</title>
        <authorList>
            <person name="Varga T."/>
            <person name="Krizsan K."/>
            <person name="Foldi C."/>
            <person name="Dima B."/>
            <person name="Sanchez-Garcia M."/>
            <person name="Sanchez-Ramirez S."/>
            <person name="Szollosi G.J."/>
            <person name="Szarkandi J.G."/>
            <person name="Papp V."/>
            <person name="Albert L."/>
            <person name="Andreopoulos W."/>
            <person name="Angelini C."/>
            <person name="Antonin V."/>
            <person name="Barry K.W."/>
            <person name="Bougher N.L."/>
            <person name="Buchanan P."/>
            <person name="Buyck B."/>
            <person name="Bense V."/>
            <person name="Catcheside P."/>
            <person name="Chovatia M."/>
            <person name="Cooper J."/>
            <person name="Damon W."/>
            <person name="Desjardin D."/>
            <person name="Finy P."/>
            <person name="Geml J."/>
            <person name="Haridas S."/>
            <person name="Hughes K."/>
            <person name="Justo A."/>
            <person name="Karasinski D."/>
            <person name="Kautmanova I."/>
            <person name="Kiss B."/>
            <person name="Kocsube S."/>
            <person name="Kotiranta H."/>
            <person name="LaButti K.M."/>
            <person name="Lechner B.E."/>
            <person name="Liimatainen K."/>
            <person name="Lipzen A."/>
            <person name="Lukacs Z."/>
            <person name="Mihaltcheva S."/>
            <person name="Morgado L.N."/>
            <person name="Niskanen T."/>
            <person name="Noordeloos M.E."/>
            <person name="Ohm R.A."/>
            <person name="Ortiz-Santana B."/>
            <person name="Ovrebo C."/>
            <person name="Racz N."/>
            <person name="Riley R."/>
            <person name="Savchenko A."/>
            <person name="Shiryaev A."/>
            <person name="Soop K."/>
            <person name="Spirin V."/>
            <person name="Szebenyi C."/>
            <person name="Tomsovsky M."/>
            <person name="Tulloss R.E."/>
            <person name="Uehling J."/>
            <person name="Grigoriev I.V."/>
            <person name="Vagvolgyi C."/>
            <person name="Papp T."/>
            <person name="Martin F.M."/>
            <person name="Miettinen O."/>
            <person name="Hibbett D.S."/>
            <person name="Nagy L.G."/>
        </authorList>
    </citation>
    <scope>NUCLEOTIDE SEQUENCE [LARGE SCALE GENOMIC DNA]</scope>
    <source>
        <strain evidence="1 2">CBS 962.96</strain>
    </source>
</reference>
<dbReference type="AlphaFoldDB" id="A0A4S8KJN8"/>
<name>A0A4S8KJN8_DENBC</name>
<dbReference type="Proteomes" id="UP000297245">
    <property type="component" value="Unassembled WGS sequence"/>
</dbReference>
<accession>A0A4S8KJN8</accession>
<gene>
    <name evidence="1" type="ORF">K435DRAFT_974722</name>
</gene>
<dbReference type="EMBL" id="ML181660">
    <property type="protein sequence ID" value="THU75704.1"/>
    <property type="molecule type" value="Genomic_DNA"/>
</dbReference>
<sequence length="81" mass="9119">MDYFLQISRERTTKRTLFSAAQTAMNIDFLFESIEYTTLSSSGNSINPVHLSKPSAAKATFPSLSSWYTLTQQHSLMTSHP</sequence>
<protein>
    <submittedName>
        <fullName evidence="1">Uncharacterized protein</fullName>
    </submittedName>
</protein>
<organism evidence="1 2">
    <name type="scientific">Dendrothele bispora (strain CBS 962.96)</name>
    <dbReference type="NCBI Taxonomy" id="1314807"/>
    <lineage>
        <taxon>Eukaryota</taxon>
        <taxon>Fungi</taxon>
        <taxon>Dikarya</taxon>
        <taxon>Basidiomycota</taxon>
        <taxon>Agaricomycotina</taxon>
        <taxon>Agaricomycetes</taxon>
        <taxon>Agaricomycetidae</taxon>
        <taxon>Agaricales</taxon>
        <taxon>Agaricales incertae sedis</taxon>
        <taxon>Dendrothele</taxon>
    </lineage>
</organism>